<dbReference type="KEGG" id="fse:DI487_01945"/>
<proteinExistence type="predicted"/>
<dbReference type="PROSITE" id="PS50093">
    <property type="entry name" value="PKD"/>
    <property type="match status" value="1"/>
</dbReference>
<reference evidence="2 3" key="1">
    <citation type="submission" date="2018-05" db="EMBL/GenBank/DDBJ databases">
        <title>Flavobacterium sp. MEBiC07310.</title>
        <authorList>
            <person name="Baek K."/>
        </authorList>
    </citation>
    <scope>NUCLEOTIDE SEQUENCE [LARGE SCALE GENOMIC DNA]</scope>
    <source>
        <strain evidence="2 3">MEBiC07310</strain>
    </source>
</reference>
<accession>A0A2U8QSC9</accession>
<evidence type="ECO:0000313" key="2">
    <source>
        <dbReference type="EMBL" id="AWM12755.1"/>
    </source>
</evidence>
<dbReference type="InterPro" id="IPR013783">
    <property type="entry name" value="Ig-like_fold"/>
</dbReference>
<feature type="domain" description="PKD" evidence="1">
    <location>
        <begin position="383"/>
        <end position="405"/>
    </location>
</feature>
<evidence type="ECO:0000259" key="1">
    <source>
        <dbReference type="PROSITE" id="PS50093"/>
    </source>
</evidence>
<protein>
    <recommendedName>
        <fullName evidence="1">PKD domain-containing protein</fullName>
    </recommendedName>
</protein>
<sequence length="566" mass="62698">MKTNLRITGFILIFLSFLVFYSCFPDDNVTEKQTNSQTAKTTQSFNGVICDGKKILKFGSLADLQQEHLALYQQYEANNQDEQVLVDYENLNNFYSLRKKDQDMDDGIIPNDPNFDETNFTLDPILETLLNEDGMIIIDDRLYIWDSGCIIQSIPFSCSNYLVLLDFYHASLSNSPDQMHDLFVHYGIQNINICDDPNFDFEEISENGGKVNGEEPRYKNKNGCGYDVVVNSKLTSCDNGFNTYEISFESIVPLGSTAPLNVFYVSSPFGDLSQVEAATALAGSYGAIPLTNQDQTYGYIMPFTDTFYLRIPNNLSDTFVVTFSSAVNLFTGNSCLALDQTTIDNACPFSISAIKNAVNSSQSIWTFSITSGSGCTFSADKVTWNFGDGTSITGGLTETHTYSSPCSMEYFTVTATIQGTACGVSNPVFIKSNIPVGNPCMRKNYKFPTYKDNVNGKKVKLTAKLKRNVFGKSVFKNVFKWRVTGSKTIQSAGNIYNPSATNGGCMQVNISSVVPSKTTTGKKRNVQKEKFPALYHIDAADPYEIHFSHSNGFNHVLTASGLYCSQ</sequence>
<gene>
    <name evidence="2" type="ORF">DI487_01945</name>
</gene>
<dbReference type="OrthoDB" id="1405959at2"/>
<dbReference type="CDD" id="cd00146">
    <property type="entry name" value="PKD"/>
    <property type="match status" value="1"/>
</dbReference>
<dbReference type="PROSITE" id="PS51257">
    <property type="entry name" value="PROKAR_LIPOPROTEIN"/>
    <property type="match status" value="1"/>
</dbReference>
<dbReference type="EMBL" id="CP029463">
    <property type="protein sequence ID" value="AWM12755.1"/>
    <property type="molecule type" value="Genomic_DNA"/>
</dbReference>
<name>A0A2U8QSC9_9FLAO</name>
<organism evidence="2 3">
    <name type="scientific">Flavobacterium sediminis</name>
    <dbReference type="NCBI Taxonomy" id="2201181"/>
    <lineage>
        <taxon>Bacteria</taxon>
        <taxon>Pseudomonadati</taxon>
        <taxon>Bacteroidota</taxon>
        <taxon>Flavobacteriia</taxon>
        <taxon>Flavobacteriales</taxon>
        <taxon>Flavobacteriaceae</taxon>
        <taxon>Flavobacterium</taxon>
    </lineage>
</organism>
<dbReference type="InterPro" id="IPR000601">
    <property type="entry name" value="PKD_dom"/>
</dbReference>
<evidence type="ECO:0000313" key="3">
    <source>
        <dbReference type="Proteomes" id="UP000245429"/>
    </source>
</evidence>
<dbReference type="InterPro" id="IPR035986">
    <property type="entry name" value="PKD_dom_sf"/>
</dbReference>
<dbReference type="RefSeq" id="WP_109568164.1">
    <property type="nucleotide sequence ID" value="NZ_CP029463.1"/>
</dbReference>
<keyword evidence="3" id="KW-1185">Reference proteome</keyword>
<dbReference type="SUPFAM" id="SSF49299">
    <property type="entry name" value="PKD domain"/>
    <property type="match status" value="1"/>
</dbReference>
<dbReference type="Proteomes" id="UP000245429">
    <property type="component" value="Chromosome"/>
</dbReference>
<dbReference type="Gene3D" id="2.60.40.10">
    <property type="entry name" value="Immunoglobulins"/>
    <property type="match status" value="1"/>
</dbReference>
<dbReference type="AlphaFoldDB" id="A0A2U8QSC9"/>